<evidence type="ECO:0000313" key="1">
    <source>
        <dbReference type="EMBL" id="GME97047.1"/>
    </source>
</evidence>
<reference evidence="1" key="1">
    <citation type="submission" date="2023-04" db="EMBL/GenBank/DDBJ databases">
        <title>Ambrosiozyma monospora NBRC 10751.</title>
        <authorList>
            <person name="Ichikawa N."/>
            <person name="Sato H."/>
            <person name="Tonouchi N."/>
        </authorList>
    </citation>
    <scope>NUCLEOTIDE SEQUENCE</scope>
    <source>
        <strain evidence="1">NBRC 10751</strain>
    </source>
</reference>
<name>A0ACB5TY55_AMBMO</name>
<dbReference type="EMBL" id="BSXS01009968">
    <property type="protein sequence ID" value="GME97047.1"/>
    <property type="molecule type" value="Genomic_DNA"/>
</dbReference>
<comment type="caution">
    <text evidence="1">The sequence shown here is derived from an EMBL/GenBank/DDBJ whole genome shotgun (WGS) entry which is preliminary data.</text>
</comment>
<protein>
    <submittedName>
        <fullName evidence="1">Unnamed protein product</fullName>
    </submittedName>
</protein>
<evidence type="ECO:0000313" key="2">
    <source>
        <dbReference type="Proteomes" id="UP001165064"/>
    </source>
</evidence>
<accession>A0ACB5TY55</accession>
<dbReference type="Proteomes" id="UP001165064">
    <property type="component" value="Unassembled WGS sequence"/>
</dbReference>
<keyword evidence="2" id="KW-1185">Reference proteome</keyword>
<gene>
    <name evidence="1" type="ORF">Amon02_001014800</name>
</gene>
<organism evidence="1 2">
    <name type="scientific">Ambrosiozyma monospora</name>
    <name type="common">Yeast</name>
    <name type="synonym">Endomycopsis monosporus</name>
    <dbReference type="NCBI Taxonomy" id="43982"/>
    <lineage>
        <taxon>Eukaryota</taxon>
        <taxon>Fungi</taxon>
        <taxon>Dikarya</taxon>
        <taxon>Ascomycota</taxon>
        <taxon>Saccharomycotina</taxon>
        <taxon>Pichiomycetes</taxon>
        <taxon>Pichiales</taxon>
        <taxon>Pichiaceae</taxon>
        <taxon>Ambrosiozyma</taxon>
    </lineage>
</organism>
<sequence>MFLDLIDHSDLRRLDFILRPSFDDSRWLEHKTLLQNVDIFNNSDKEKPIPLPSIIETCLELDYKGTIEFLNEQTRRGYRFDEKVVDVLIDYCLSHQDPIKSCAVLESLKKGFFKFQNKYPHRAHDFVSKYCLDHFTINRVEFDKYHTDMDMTFVFQYLRNYGTMNKEAIEKELLISNNGKFTLDKSNSHLQKMMKGKELRSLLI</sequence>
<proteinExistence type="predicted"/>